<name>A0AAV7YMV5_9EUKA</name>
<dbReference type="PANTHER" id="PTHR21324">
    <property type="entry name" value="FASTING-INDUCIBLE INTEGRAL MEMBRANE PROTEIN TM6P1-RELATED"/>
    <property type="match status" value="1"/>
</dbReference>
<evidence type="ECO:0000259" key="7">
    <source>
        <dbReference type="Pfam" id="PF10277"/>
    </source>
</evidence>
<dbReference type="Proteomes" id="UP001146793">
    <property type="component" value="Unassembled WGS sequence"/>
</dbReference>
<evidence type="ECO:0000256" key="6">
    <source>
        <dbReference type="SAM" id="Phobius"/>
    </source>
</evidence>
<evidence type="ECO:0000256" key="1">
    <source>
        <dbReference type="ARBA" id="ARBA00004127"/>
    </source>
</evidence>
<protein>
    <submittedName>
        <fullName evidence="8">Fasting-inducible integral membrane protein tm6p1-related</fullName>
    </submittedName>
</protein>
<keyword evidence="3 6" id="KW-1133">Transmembrane helix</keyword>
<dbReference type="InterPro" id="IPR019402">
    <property type="entry name" value="CWH43_N"/>
</dbReference>
<comment type="subcellular location">
    <subcellularLocation>
        <location evidence="1">Endomembrane system</location>
        <topology evidence="1">Multi-pass membrane protein</topology>
    </subcellularLocation>
</comment>
<feature type="transmembrane region" description="Helical" evidence="6">
    <location>
        <begin position="65"/>
        <end position="88"/>
    </location>
</feature>
<dbReference type="GO" id="GO:0012505">
    <property type="term" value="C:endomembrane system"/>
    <property type="evidence" value="ECO:0007669"/>
    <property type="project" value="UniProtKB-SubCell"/>
</dbReference>
<sequence length="305" mass="35460">MKNTKPKEPTGYKHLTITRPDRVLIIATITGILNLITIHIIARALNHVIVAIPYISQTENHRPEHYITSVAFTSIAVVLCWTQYLVYVRQRTLYPQNKKLLVWLLVNAIVSSIGLCGQAVFELQLDWNTKKYDSEQAQELKKNYTWHTNAHLTLANCLFISTMIHTLSYLIFMVKNKLHKEKETKNSFRLKVFVLFLLVLSFVMQEILQNIHFPSDEQNKKITYMEAGAIFQYLMVVSIMAHYASFYKELKRVHVFSYYLINDRQVTLPDLESNDDNEQKNLPIDSENDSFIQQSSANSSQDEKL</sequence>
<dbReference type="Pfam" id="PF10277">
    <property type="entry name" value="Frag1"/>
    <property type="match status" value="1"/>
</dbReference>
<proteinExistence type="predicted"/>
<evidence type="ECO:0000313" key="8">
    <source>
        <dbReference type="EMBL" id="KAJ3430027.1"/>
    </source>
</evidence>
<feature type="transmembrane region" description="Helical" evidence="6">
    <location>
        <begin position="23"/>
        <end position="45"/>
    </location>
</feature>
<accession>A0AAV7YMV5</accession>
<evidence type="ECO:0000256" key="2">
    <source>
        <dbReference type="ARBA" id="ARBA00022692"/>
    </source>
</evidence>
<organism evidence="8 9">
    <name type="scientific">Anaeramoeba flamelloides</name>
    <dbReference type="NCBI Taxonomy" id="1746091"/>
    <lineage>
        <taxon>Eukaryota</taxon>
        <taxon>Metamonada</taxon>
        <taxon>Anaeramoebidae</taxon>
        <taxon>Anaeramoeba</taxon>
    </lineage>
</organism>
<dbReference type="AlphaFoldDB" id="A0AAV7YMV5"/>
<keyword evidence="4 6" id="KW-0472">Membrane</keyword>
<feature type="transmembrane region" description="Helical" evidence="6">
    <location>
        <begin position="192"/>
        <end position="212"/>
    </location>
</feature>
<gene>
    <name evidence="8" type="ORF">M0812_23027</name>
</gene>
<dbReference type="PANTHER" id="PTHR21324:SF2">
    <property type="entry name" value="EG:22E5.9 PROTEIN"/>
    <property type="match status" value="1"/>
</dbReference>
<feature type="transmembrane region" description="Helical" evidence="6">
    <location>
        <begin position="224"/>
        <end position="244"/>
    </location>
</feature>
<keyword evidence="2 6" id="KW-0812">Transmembrane</keyword>
<evidence type="ECO:0000313" key="9">
    <source>
        <dbReference type="Proteomes" id="UP001146793"/>
    </source>
</evidence>
<feature type="transmembrane region" description="Helical" evidence="6">
    <location>
        <begin position="150"/>
        <end position="172"/>
    </location>
</feature>
<dbReference type="InterPro" id="IPR050911">
    <property type="entry name" value="DRAM/TMEM150_Autophagy_Mod"/>
</dbReference>
<comment type="caution">
    <text evidence="8">The sequence shown here is derived from an EMBL/GenBank/DDBJ whole genome shotgun (WGS) entry which is preliminary data.</text>
</comment>
<feature type="compositionally biased region" description="Polar residues" evidence="5">
    <location>
        <begin position="289"/>
        <end position="305"/>
    </location>
</feature>
<feature type="domain" description="CWH43-like N-terminal" evidence="7">
    <location>
        <begin position="23"/>
        <end position="251"/>
    </location>
</feature>
<reference evidence="8" key="1">
    <citation type="submission" date="2022-08" db="EMBL/GenBank/DDBJ databases">
        <title>Novel sulphate-reducing endosymbionts in the free-living metamonad Anaeramoeba.</title>
        <authorList>
            <person name="Jerlstrom-Hultqvist J."/>
            <person name="Cepicka I."/>
            <person name="Gallot-Lavallee L."/>
            <person name="Salas-Leiva D."/>
            <person name="Curtis B.A."/>
            <person name="Zahonova K."/>
            <person name="Pipaliya S."/>
            <person name="Dacks J."/>
            <person name="Roger A.J."/>
        </authorList>
    </citation>
    <scope>NUCLEOTIDE SEQUENCE</scope>
    <source>
        <strain evidence="8">Busselton2</strain>
    </source>
</reference>
<dbReference type="EMBL" id="JANTQA010000051">
    <property type="protein sequence ID" value="KAJ3430027.1"/>
    <property type="molecule type" value="Genomic_DNA"/>
</dbReference>
<evidence type="ECO:0000256" key="4">
    <source>
        <dbReference type="ARBA" id="ARBA00023136"/>
    </source>
</evidence>
<feature type="transmembrane region" description="Helical" evidence="6">
    <location>
        <begin position="100"/>
        <end position="121"/>
    </location>
</feature>
<feature type="region of interest" description="Disordered" evidence="5">
    <location>
        <begin position="270"/>
        <end position="305"/>
    </location>
</feature>
<evidence type="ECO:0000256" key="5">
    <source>
        <dbReference type="SAM" id="MobiDB-lite"/>
    </source>
</evidence>
<evidence type="ECO:0000256" key="3">
    <source>
        <dbReference type="ARBA" id="ARBA00022989"/>
    </source>
</evidence>